<reference evidence="4" key="2">
    <citation type="submission" date="2019-09" db="UniProtKB">
        <authorList>
            <consortium name="WormBaseParasite"/>
        </authorList>
    </citation>
    <scope>IDENTIFICATION</scope>
</reference>
<dbReference type="WBParaSite" id="HPBE_0000718401-mRNA-1">
    <property type="protein sequence ID" value="HPBE_0000718401-mRNA-1"/>
    <property type="gene ID" value="HPBE_0000718401"/>
</dbReference>
<evidence type="ECO:0000256" key="1">
    <source>
        <dbReference type="SAM" id="MobiDB-lite"/>
    </source>
</evidence>
<evidence type="ECO:0000313" key="3">
    <source>
        <dbReference type="Proteomes" id="UP000050761"/>
    </source>
</evidence>
<accession>A0A3P8B3W7</accession>
<dbReference type="OrthoDB" id="5858415at2759"/>
<dbReference type="AlphaFoldDB" id="A0A3P8B3W7"/>
<gene>
    <name evidence="2" type="ORF">HPBE_LOCUS7185</name>
</gene>
<organism evidence="2">
    <name type="scientific">Heligmosomoides polygyrus</name>
    <name type="common">Parasitic roundworm</name>
    <dbReference type="NCBI Taxonomy" id="6339"/>
    <lineage>
        <taxon>Eukaryota</taxon>
        <taxon>Metazoa</taxon>
        <taxon>Ecdysozoa</taxon>
        <taxon>Nematoda</taxon>
        <taxon>Chromadorea</taxon>
        <taxon>Rhabditida</taxon>
        <taxon>Rhabditina</taxon>
        <taxon>Rhabditomorpha</taxon>
        <taxon>Strongyloidea</taxon>
        <taxon>Heligmosomidae</taxon>
        <taxon>Heligmosomoides</taxon>
    </lineage>
</organism>
<keyword evidence="3" id="KW-1185">Reference proteome</keyword>
<proteinExistence type="predicted"/>
<sequence length="169" mass="20003">MLAECESIDEHWEAVKTALCESAEVTIGRRRGKRKEQWIREETWELIDERKQARQRRECAKTPDEARQWGETYSELDRQIKASCRRDKKAWIAQKETEAQTAATRGSEEGDPAETLATNKAVYQPREELSNSTDRFYHPRFKESRTWLLLRNIHFTFSLKPDRLMALKM</sequence>
<feature type="region of interest" description="Disordered" evidence="1">
    <location>
        <begin position="96"/>
        <end position="116"/>
    </location>
</feature>
<reference evidence="2 3" key="1">
    <citation type="submission" date="2018-11" db="EMBL/GenBank/DDBJ databases">
        <authorList>
            <consortium name="Pathogen Informatics"/>
        </authorList>
    </citation>
    <scope>NUCLEOTIDE SEQUENCE [LARGE SCALE GENOMIC DNA]</scope>
</reference>
<dbReference type="EMBL" id="UZAH01025831">
    <property type="protein sequence ID" value="VDO71268.1"/>
    <property type="molecule type" value="Genomic_DNA"/>
</dbReference>
<evidence type="ECO:0000313" key="2">
    <source>
        <dbReference type="EMBL" id="VDO71268.1"/>
    </source>
</evidence>
<name>A0A3P8B3W7_HELPZ</name>
<protein>
    <submittedName>
        <fullName evidence="4">Clathrin light chain</fullName>
    </submittedName>
</protein>
<dbReference type="Proteomes" id="UP000050761">
    <property type="component" value="Unassembled WGS sequence"/>
</dbReference>
<evidence type="ECO:0000313" key="4">
    <source>
        <dbReference type="WBParaSite" id="HPBE_0000718401-mRNA-1"/>
    </source>
</evidence>